<keyword evidence="4" id="KW-1185">Reference proteome</keyword>
<evidence type="ECO:0000313" key="3">
    <source>
        <dbReference type="EMBL" id="MBD7977929.1"/>
    </source>
</evidence>
<organism evidence="3 4">
    <name type="scientific">Serpens gallinarum</name>
    <dbReference type="NCBI Taxonomy" id="2763075"/>
    <lineage>
        <taxon>Bacteria</taxon>
        <taxon>Pseudomonadati</taxon>
        <taxon>Pseudomonadota</taxon>
        <taxon>Gammaproteobacteria</taxon>
        <taxon>Pseudomonadales</taxon>
        <taxon>Pseudomonadaceae</taxon>
        <taxon>Pseudomonas</taxon>
    </lineage>
</organism>
<feature type="chain" id="PRO_5045046919" evidence="1">
    <location>
        <begin position="25"/>
        <end position="319"/>
    </location>
</feature>
<dbReference type="Pfam" id="PF00561">
    <property type="entry name" value="Abhydrolase_1"/>
    <property type="match status" value="1"/>
</dbReference>
<evidence type="ECO:0000256" key="1">
    <source>
        <dbReference type="SAM" id="SignalP"/>
    </source>
</evidence>
<dbReference type="RefSeq" id="WP_251836706.1">
    <property type="nucleotide sequence ID" value="NZ_JACSQG010000006.1"/>
</dbReference>
<gene>
    <name evidence="3" type="ORF">H9642_12095</name>
</gene>
<feature type="signal peptide" evidence="1">
    <location>
        <begin position="1"/>
        <end position="24"/>
    </location>
</feature>
<evidence type="ECO:0000313" key="4">
    <source>
        <dbReference type="Proteomes" id="UP000611945"/>
    </source>
</evidence>
<feature type="domain" description="AB hydrolase-1" evidence="2">
    <location>
        <begin position="41"/>
        <end position="287"/>
    </location>
</feature>
<dbReference type="Gene3D" id="3.40.50.1820">
    <property type="entry name" value="alpha/beta hydrolase"/>
    <property type="match status" value="1"/>
</dbReference>
<accession>A0ABR8TQM1</accession>
<sequence length="319" mass="34297">MKINKNLMALGLSACLLSAGSAQAALFDLFNTSSSYTKTKYPIVLSHGMLGWDSMLGIDYWYGIPAELRRGGASVYITEVSQLNTSETRGEELIEQVEDIIAISGKPKVNLIGHSHGGPTVRYVAATRPELIASATSVGAPHTGSDLADFLKLFPDGSATQTIVAELVNQMGKLIHFISGSPSLEPQNALGALESLNSEGAARFNAKYPQGMPAKRCGEGAYKVNGVRYYSWSGTSPLTNPLDPSDAMMGVATLTFIGGEANDGMVGRCSSHLGKVVRDNYRMNHLDEINQFFGLTSLFETDPVTVYRQHANRLKNDGL</sequence>
<proteinExistence type="predicted"/>
<dbReference type="SUPFAM" id="SSF53474">
    <property type="entry name" value="alpha/beta-Hydrolases"/>
    <property type="match status" value="1"/>
</dbReference>
<dbReference type="Proteomes" id="UP000611945">
    <property type="component" value="Unassembled WGS sequence"/>
</dbReference>
<dbReference type="InterPro" id="IPR000073">
    <property type="entry name" value="AB_hydrolase_1"/>
</dbReference>
<protein>
    <submittedName>
        <fullName evidence="3">Triacylglycerol lipase</fullName>
    </submittedName>
</protein>
<dbReference type="InterPro" id="IPR029058">
    <property type="entry name" value="AB_hydrolase_fold"/>
</dbReference>
<comment type="caution">
    <text evidence="3">The sequence shown here is derived from an EMBL/GenBank/DDBJ whole genome shotgun (WGS) entry which is preliminary data.</text>
</comment>
<dbReference type="EMBL" id="JACSQG010000006">
    <property type="protein sequence ID" value="MBD7977929.1"/>
    <property type="molecule type" value="Genomic_DNA"/>
</dbReference>
<evidence type="ECO:0000259" key="2">
    <source>
        <dbReference type="Pfam" id="PF00561"/>
    </source>
</evidence>
<reference evidence="3 4" key="1">
    <citation type="submission" date="2020-08" db="EMBL/GenBank/DDBJ databases">
        <title>A Genomic Blueprint of the Chicken Gut Microbiome.</title>
        <authorList>
            <person name="Gilroy R."/>
            <person name="Ravi A."/>
            <person name="Getino M."/>
            <person name="Pursley I."/>
            <person name="Horton D.L."/>
            <person name="Alikhan N.-F."/>
            <person name="Baker D."/>
            <person name="Gharbi K."/>
            <person name="Hall N."/>
            <person name="Watson M."/>
            <person name="Adriaenssens E.M."/>
            <person name="Foster-Nyarko E."/>
            <person name="Jarju S."/>
            <person name="Secka A."/>
            <person name="Antonio M."/>
            <person name="Oren A."/>
            <person name="Chaudhuri R."/>
            <person name="La Ragione R.M."/>
            <person name="Hildebrand F."/>
            <person name="Pallen M.J."/>
        </authorList>
    </citation>
    <scope>NUCLEOTIDE SEQUENCE [LARGE SCALE GENOMIC DNA]</scope>
    <source>
        <strain evidence="3 4">Sa2CUA2</strain>
    </source>
</reference>
<keyword evidence="1" id="KW-0732">Signal</keyword>
<name>A0ABR8TQM1_9PSED</name>